<evidence type="ECO:0000313" key="2">
    <source>
        <dbReference type="Proteomes" id="UP000585474"/>
    </source>
</evidence>
<protein>
    <submittedName>
        <fullName evidence="1">Uncharacterized protein</fullName>
    </submittedName>
</protein>
<sequence length="83" mass="8997">MDQNLKSLAGALVLVLVSSSFFISNARVLDNMKPRTSISEGFYIGSIKTGRPVIGEKRDEFINNVDIIFGEIKHSGPSIGEGN</sequence>
<dbReference type="Proteomes" id="UP000585474">
    <property type="component" value="Unassembled WGS sequence"/>
</dbReference>
<organism evidence="1 2">
    <name type="scientific">Actinidia rufa</name>
    <dbReference type="NCBI Taxonomy" id="165716"/>
    <lineage>
        <taxon>Eukaryota</taxon>
        <taxon>Viridiplantae</taxon>
        <taxon>Streptophyta</taxon>
        <taxon>Embryophyta</taxon>
        <taxon>Tracheophyta</taxon>
        <taxon>Spermatophyta</taxon>
        <taxon>Magnoliopsida</taxon>
        <taxon>eudicotyledons</taxon>
        <taxon>Gunneridae</taxon>
        <taxon>Pentapetalae</taxon>
        <taxon>asterids</taxon>
        <taxon>Ericales</taxon>
        <taxon>Actinidiaceae</taxon>
        <taxon>Actinidia</taxon>
    </lineage>
</organism>
<name>A0A7J0FDG7_9ERIC</name>
<evidence type="ECO:0000313" key="1">
    <source>
        <dbReference type="EMBL" id="GFY95967.1"/>
    </source>
</evidence>
<keyword evidence="2" id="KW-1185">Reference proteome</keyword>
<proteinExistence type="predicted"/>
<gene>
    <name evidence="1" type="ORF">Acr_11g0002730</name>
</gene>
<accession>A0A7J0FDG7</accession>
<dbReference type="EMBL" id="BJWL01000011">
    <property type="protein sequence ID" value="GFY95967.1"/>
    <property type="molecule type" value="Genomic_DNA"/>
</dbReference>
<dbReference type="AlphaFoldDB" id="A0A7J0FDG7"/>
<reference evidence="1 2" key="1">
    <citation type="submission" date="2019-07" db="EMBL/GenBank/DDBJ databases">
        <title>De Novo Assembly of kiwifruit Actinidia rufa.</title>
        <authorList>
            <person name="Sugita-Konishi S."/>
            <person name="Sato K."/>
            <person name="Mori E."/>
            <person name="Abe Y."/>
            <person name="Kisaki G."/>
            <person name="Hamano K."/>
            <person name="Suezawa K."/>
            <person name="Otani M."/>
            <person name="Fukuda T."/>
            <person name="Manabe T."/>
            <person name="Gomi K."/>
            <person name="Tabuchi M."/>
            <person name="Akimitsu K."/>
            <person name="Kataoka I."/>
        </authorList>
    </citation>
    <scope>NUCLEOTIDE SEQUENCE [LARGE SCALE GENOMIC DNA]</scope>
    <source>
        <strain evidence="2">cv. Fuchu</strain>
    </source>
</reference>
<comment type="caution">
    <text evidence="1">The sequence shown here is derived from an EMBL/GenBank/DDBJ whole genome shotgun (WGS) entry which is preliminary data.</text>
</comment>